<dbReference type="RefSeq" id="WP_344734760.1">
    <property type="nucleotide sequence ID" value="NZ_BAAAZH010000028.1"/>
</dbReference>
<dbReference type="SUPFAM" id="SSF53474">
    <property type="entry name" value="alpha/beta-Hydrolases"/>
    <property type="match status" value="1"/>
</dbReference>
<dbReference type="EMBL" id="BAAAZH010000028">
    <property type="protein sequence ID" value="GAA4126010.1"/>
    <property type="molecule type" value="Genomic_DNA"/>
</dbReference>
<comment type="caution">
    <text evidence="3">The sequence shown here is derived from an EMBL/GenBank/DDBJ whole genome shotgun (WGS) entry which is preliminary data.</text>
</comment>
<protein>
    <submittedName>
        <fullName evidence="3">Alpha/beta hydrolase</fullName>
    </submittedName>
</protein>
<name>A0ABP7XUE2_9ACTN</name>
<feature type="domain" description="Serine aminopeptidase S33" evidence="2">
    <location>
        <begin position="58"/>
        <end position="191"/>
    </location>
</feature>
<gene>
    <name evidence="3" type="ORF">GCM10022215_35000</name>
</gene>
<reference evidence="4" key="1">
    <citation type="journal article" date="2019" name="Int. J. Syst. Evol. Microbiol.">
        <title>The Global Catalogue of Microorganisms (GCM) 10K type strain sequencing project: providing services to taxonomists for standard genome sequencing and annotation.</title>
        <authorList>
            <consortium name="The Broad Institute Genomics Platform"/>
            <consortium name="The Broad Institute Genome Sequencing Center for Infectious Disease"/>
            <person name="Wu L."/>
            <person name="Ma J."/>
        </authorList>
    </citation>
    <scope>NUCLEOTIDE SEQUENCE [LARGE SCALE GENOMIC DNA]</scope>
    <source>
        <strain evidence="4">JCM 16703</strain>
    </source>
</reference>
<evidence type="ECO:0000256" key="1">
    <source>
        <dbReference type="SAM" id="MobiDB-lite"/>
    </source>
</evidence>
<dbReference type="InterPro" id="IPR022742">
    <property type="entry name" value="Hydrolase_4"/>
</dbReference>
<dbReference type="Pfam" id="PF12146">
    <property type="entry name" value="Hydrolase_4"/>
    <property type="match status" value="1"/>
</dbReference>
<accession>A0ABP7XUE2</accession>
<keyword evidence="4" id="KW-1185">Reference proteome</keyword>
<proteinExistence type="predicted"/>
<evidence type="ECO:0000259" key="2">
    <source>
        <dbReference type="Pfam" id="PF12146"/>
    </source>
</evidence>
<dbReference type="Proteomes" id="UP001501495">
    <property type="component" value="Unassembled WGS sequence"/>
</dbReference>
<feature type="region of interest" description="Disordered" evidence="1">
    <location>
        <begin position="1"/>
        <end position="26"/>
    </location>
</feature>
<dbReference type="GO" id="GO:0016787">
    <property type="term" value="F:hydrolase activity"/>
    <property type="evidence" value="ECO:0007669"/>
    <property type="project" value="UniProtKB-KW"/>
</dbReference>
<evidence type="ECO:0000313" key="3">
    <source>
        <dbReference type="EMBL" id="GAA4126010.1"/>
    </source>
</evidence>
<keyword evidence="3" id="KW-0378">Hydrolase</keyword>
<sequence length="348" mass="38652">MSEEHRDATPGRSTDQPTRVPDVLGGSWTAETIPLADDREGEVVATLVHHPAPEHTGRAVLHVHGFADYFFHTEFAAWWLARGYDFYALDLRKYGRSLRPHQTPNHVDDLGEHDEELDAAWQRIVERDGHRQVVGSAHSTGGLTLPLWLDDRRPPELAGLVLNSPWLDLQGHPLLRTVGTVVIDRLGRRQPMRVIPRDVSGVYGRTLHRDHEGEWDFHLPWKPIESFLVHAGWLAAVRRGHARVHRGLGLSVPTLVLSSDRSSLTTEVDDDARSSDIVLDVEQIRRWSTKISSHVTSIAVPGALHDVVLSRPEVRAEAYRHLAVWCDGVLAATLGASPVRSDGGLGGA</sequence>
<evidence type="ECO:0000313" key="4">
    <source>
        <dbReference type="Proteomes" id="UP001501495"/>
    </source>
</evidence>
<dbReference type="InterPro" id="IPR029058">
    <property type="entry name" value="AB_hydrolase_fold"/>
</dbReference>
<organism evidence="3 4">
    <name type="scientific">Nocardioides fonticola</name>
    <dbReference type="NCBI Taxonomy" id="450363"/>
    <lineage>
        <taxon>Bacteria</taxon>
        <taxon>Bacillati</taxon>
        <taxon>Actinomycetota</taxon>
        <taxon>Actinomycetes</taxon>
        <taxon>Propionibacteriales</taxon>
        <taxon>Nocardioidaceae</taxon>
        <taxon>Nocardioides</taxon>
    </lineage>
</organism>
<dbReference type="Gene3D" id="3.40.50.1820">
    <property type="entry name" value="alpha/beta hydrolase"/>
    <property type="match status" value="1"/>
</dbReference>